<feature type="transmembrane region" description="Helical" evidence="6">
    <location>
        <begin position="361"/>
        <end position="383"/>
    </location>
</feature>
<evidence type="ECO:0000256" key="6">
    <source>
        <dbReference type="SAM" id="Phobius"/>
    </source>
</evidence>
<feature type="transmembrane region" description="Helical" evidence="6">
    <location>
        <begin position="323"/>
        <end position="349"/>
    </location>
</feature>
<dbReference type="EMBL" id="JXJT01000009">
    <property type="protein sequence ID" value="PCS03328.1"/>
    <property type="molecule type" value="Genomic_DNA"/>
</dbReference>
<dbReference type="Gene3D" id="1.20.1250.20">
    <property type="entry name" value="MFS general substrate transporter like domains"/>
    <property type="match status" value="2"/>
</dbReference>
<dbReference type="OrthoDB" id="9773404at2"/>
<comment type="subcellular location">
    <subcellularLocation>
        <location evidence="1">Cell membrane</location>
        <topology evidence="1">Multi-pass membrane protein</topology>
    </subcellularLocation>
</comment>
<dbReference type="Proteomes" id="UP000185655">
    <property type="component" value="Unassembled WGS sequence"/>
</dbReference>
<feature type="transmembrane region" description="Helical" evidence="6">
    <location>
        <begin position="59"/>
        <end position="79"/>
    </location>
</feature>
<protein>
    <submittedName>
        <fullName evidence="8">Major facilitator family transporter</fullName>
    </submittedName>
    <submittedName>
        <fullName evidence="9">Sugar phosphate permease</fullName>
    </submittedName>
</protein>
<dbReference type="Pfam" id="PF07690">
    <property type="entry name" value="MFS_1"/>
    <property type="match status" value="1"/>
</dbReference>
<feature type="transmembrane region" description="Helical" evidence="6">
    <location>
        <begin position="91"/>
        <end position="114"/>
    </location>
</feature>
<dbReference type="AlphaFoldDB" id="A0A1K2HG48"/>
<keyword evidence="5 6" id="KW-0472">Membrane</keyword>
<reference evidence="9 10" key="2">
    <citation type="submission" date="2016-11" db="EMBL/GenBank/DDBJ databases">
        <authorList>
            <person name="Jaros S."/>
            <person name="Januszkiewicz K."/>
            <person name="Wedrychowicz H."/>
        </authorList>
    </citation>
    <scope>NUCLEOTIDE SEQUENCE [LARGE SCALE GENOMIC DNA]</scope>
    <source>
        <strain evidence="9 10">DSM 22330</strain>
    </source>
</reference>
<evidence type="ECO:0000313" key="11">
    <source>
        <dbReference type="Proteomes" id="UP000218979"/>
    </source>
</evidence>
<keyword evidence="3 6" id="KW-0812">Transmembrane</keyword>
<feature type="transmembrane region" description="Helical" evidence="6">
    <location>
        <begin position="267"/>
        <end position="286"/>
    </location>
</feature>
<dbReference type="SUPFAM" id="SSF103473">
    <property type="entry name" value="MFS general substrate transporter"/>
    <property type="match status" value="1"/>
</dbReference>
<evidence type="ECO:0000313" key="9">
    <source>
        <dbReference type="EMBL" id="SFZ75234.1"/>
    </source>
</evidence>
<feature type="transmembrane region" description="Helical" evidence="6">
    <location>
        <begin position="178"/>
        <end position="197"/>
    </location>
</feature>
<proteinExistence type="predicted"/>
<dbReference type="Proteomes" id="UP000218979">
    <property type="component" value="Unassembled WGS sequence"/>
</dbReference>
<evidence type="ECO:0000313" key="10">
    <source>
        <dbReference type="Proteomes" id="UP000185655"/>
    </source>
</evidence>
<feature type="transmembrane region" description="Helical" evidence="6">
    <location>
        <begin position="389"/>
        <end position="410"/>
    </location>
</feature>
<organism evidence="9 10">
    <name type="scientific">Pseudolactococcus chungangensis CAU 28 = DSM 22330</name>
    <dbReference type="NCBI Taxonomy" id="1122154"/>
    <lineage>
        <taxon>Bacteria</taxon>
        <taxon>Bacillati</taxon>
        <taxon>Bacillota</taxon>
        <taxon>Bacilli</taxon>
        <taxon>Lactobacillales</taxon>
        <taxon>Streptococcaceae</taxon>
        <taxon>Pseudolactococcus</taxon>
    </lineage>
</organism>
<evidence type="ECO:0000256" key="3">
    <source>
        <dbReference type="ARBA" id="ARBA00022692"/>
    </source>
</evidence>
<gene>
    <name evidence="8" type="ORF">RR45_GL002097</name>
    <name evidence="9" type="ORF">SAMN02746068_01499</name>
</gene>
<dbReference type="STRING" id="1122154.SAMN02746068_01499"/>
<dbReference type="PANTHER" id="PTHR11662">
    <property type="entry name" value="SOLUTE CARRIER FAMILY 17"/>
    <property type="match status" value="1"/>
</dbReference>
<evidence type="ECO:0000259" key="7">
    <source>
        <dbReference type="PROSITE" id="PS50850"/>
    </source>
</evidence>
<keyword evidence="2" id="KW-0813">Transport</keyword>
<sequence>MINTRSTQTSSGGKTGLQTVILIATMFLGYTMIYIDKLSISISLVPMSKDLGISPSQKGLIMSAFFLGYAIMQVPIGFLNTKIGSKKILTASIFALGLFAALFSFGTSVIYFVLIRFLSGALAHSGYAQSVSKEVQANVPVSQRTFANGILLSSSGIASILGPIFVSPAVQNLGYKQTYIILTVIALVIGLVLVAIIPNSDHAQMTNTNGEYVTKVSLGKILSNQIVWLLLICDFFVNAVMYGVINWTPSFLTSDEVGFTLTQQGKMTSVAGAFFLIGALGGSYLVGKFFADRERDVIAVFAILGSVALFTAFHIPHGGAMNMIPMTICFAIGDLSYAIAFTTLLSLPLKRFKPAEFAPSYACVAMGGILGGFIAPYSIGFLVEKTGGYASVFTSFLVVGLLFALAIRFLPKHYAPIDEAPVMTETEELLEHEL</sequence>
<dbReference type="GO" id="GO:0005886">
    <property type="term" value="C:plasma membrane"/>
    <property type="evidence" value="ECO:0007669"/>
    <property type="project" value="UniProtKB-SubCell"/>
</dbReference>
<dbReference type="InterPro" id="IPR050382">
    <property type="entry name" value="MFS_Na/Anion_cotransporter"/>
</dbReference>
<evidence type="ECO:0000313" key="8">
    <source>
        <dbReference type="EMBL" id="PCS03328.1"/>
    </source>
</evidence>
<dbReference type="GO" id="GO:0022857">
    <property type="term" value="F:transmembrane transporter activity"/>
    <property type="evidence" value="ECO:0007669"/>
    <property type="project" value="InterPro"/>
</dbReference>
<feature type="domain" description="Major facilitator superfamily (MFS) profile" evidence="7">
    <location>
        <begin position="22"/>
        <end position="415"/>
    </location>
</feature>
<dbReference type="InterPro" id="IPR020846">
    <property type="entry name" value="MFS_dom"/>
</dbReference>
<reference evidence="8 11" key="1">
    <citation type="submission" date="2014-12" db="EMBL/GenBank/DDBJ databases">
        <title>Draft genome sequences of 10 type strains of Lactococcus.</title>
        <authorList>
            <person name="Sun Z."/>
            <person name="Zhong Z."/>
            <person name="Liu W."/>
            <person name="Zhang W."/>
            <person name="Zhang H."/>
        </authorList>
    </citation>
    <scope>NUCLEOTIDE SEQUENCE [LARGE SCALE GENOMIC DNA]</scope>
    <source>
        <strain evidence="8 11">DSM 22330</strain>
    </source>
</reference>
<evidence type="ECO:0000256" key="2">
    <source>
        <dbReference type="ARBA" id="ARBA00022448"/>
    </source>
</evidence>
<dbReference type="PANTHER" id="PTHR11662:SF399">
    <property type="entry name" value="FI19708P1-RELATED"/>
    <property type="match status" value="1"/>
</dbReference>
<feature type="transmembrane region" description="Helical" evidence="6">
    <location>
        <begin position="226"/>
        <end position="247"/>
    </location>
</feature>
<keyword evidence="11" id="KW-1185">Reference proteome</keyword>
<feature type="transmembrane region" description="Helical" evidence="6">
    <location>
        <begin position="298"/>
        <end position="317"/>
    </location>
</feature>
<keyword evidence="4 6" id="KW-1133">Transmembrane helix</keyword>
<dbReference type="InterPro" id="IPR011701">
    <property type="entry name" value="MFS"/>
</dbReference>
<accession>A0A1K2HG48</accession>
<dbReference type="EMBL" id="FPKS01000008">
    <property type="protein sequence ID" value="SFZ75234.1"/>
    <property type="molecule type" value="Genomic_DNA"/>
</dbReference>
<evidence type="ECO:0000256" key="1">
    <source>
        <dbReference type="ARBA" id="ARBA00004651"/>
    </source>
</evidence>
<evidence type="ECO:0000256" key="4">
    <source>
        <dbReference type="ARBA" id="ARBA00022989"/>
    </source>
</evidence>
<name>A0A1K2HG48_9LACT</name>
<feature type="transmembrane region" description="Helical" evidence="6">
    <location>
        <begin position="20"/>
        <end position="38"/>
    </location>
</feature>
<evidence type="ECO:0000256" key="5">
    <source>
        <dbReference type="ARBA" id="ARBA00023136"/>
    </source>
</evidence>
<dbReference type="PROSITE" id="PS50850">
    <property type="entry name" value="MFS"/>
    <property type="match status" value="1"/>
</dbReference>
<dbReference type="RefSeq" id="WP_072353612.1">
    <property type="nucleotide sequence ID" value="NZ_FPKS01000008.1"/>
</dbReference>
<dbReference type="InterPro" id="IPR036259">
    <property type="entry name" value="MFS_trans_sf"/>
</dbReference>